<dbReference type="InterPro" id="IPR020843">
    <property type="entry name" value="ER"/>
</dbReference>
<name>A0A1Y2BMN0_9FUNG</name>
<evidence type="ECO:0000313" key="7">
    <source>
        <dbReference type="EMBL" id="ORY36019.1"/>
    </source>
</evidence>
<dbReference type="GO" id="GO:0016616">
    <property type="term" value="F:oxidoreductase activity, acting on the CH-OH group of donors, NAD or NADP as acceptor"/>
    <property type="evidence" value="ECO:0007669"/>
    <property type="project" value="InterPro"/>
</dbReference>
<proteinExistence type="inferred from homology"/>
<dbReference type="GO" id="GO:0008270">
    <property type="term" value="F:zinc ion binding"/>
    <property type="evidence" value="ECO:0007669"/>
    <property type="project" value="InterPro"/>
</dbReference>
<dbReference type="InterPro" id="IPR011032">
    <property type="entry name" value="GroES-like_sf"/>
</dbReference>
<keyword evidence="8" id="KW-1185">Reference proteome</keyword>
<dbReference type="SUPFAM" id="SSF50129">
    <property type="entry name" value="GroES-like"/>
    <property type="match status" value="1"/>
</dbReference>
<evidence type="ECO:0000256" key="1">
    <source>
        <dbReference type="ARBA" id="ARBA00001947"/>
    </source>
</evidence>
<dbReference type="AlphaFoldDB" id="A0A1Y2BMN0"/>
<keyword evidence="4" id="KW-0560">Oxidoreductase</keyword>
<dbReference type="PROSITE" id="PS00059">
    <property type="entry name" value="ADH_ZINC"/>
    <property type="match status" value="1"/>
</dbReference>
<dbReference type="Proteomes" id="UP000193642">
    <property type="component" value="Unassembled WGS sequence"/>
</dbReference>
<dbReference type="STRING" id="329046.A0A1Y2BMN0"/>
<evidence type="ECO:0000256" key="4">
    <source>
        <dbReference type="ARBA" id="ARBA00023002"/>
    </source>
</evidence>
<comment type="caution">
    <text evidence="7">The sequence shown here is derived from an EMBL/GenBank/DDBJ whole genome shotgun (WGS) entry which is preliminary data.</text>
</comment>
<dbReference type="InterPro" id="IPR013154">
    <property type="entry name" value="ADH-like_N"/>
</dbReference>
<dbReference type="SMART" id="SM00829">
    <property type="entry name" value="PKS_ER"/>
    <property type="match status" value="1"/>
</dbReference>
<sequence length="358" mass="38119">MSASAVFAIGVTEENKNLHLIEIPRRAVGPNDVHIDIEYCGMCHSDLHHCRQEWGETKKPSVPGHEIVGRVTAVGSAVTKFKVGDAAGVGCFVDSCRTCAECKDDLIQYCEKGVIGTYGNKTADAPGHTLGGYSQAIVVDQDYVLRIPDNLDLAAAAPLLCAGITVWSPMKHYGVKAGSKVAVLGLGGLGHMAVKFAKAFGAHVTVLSRSPSKSKEALDLGAENVLITSDDAAFKAAARSFDFIVDTVSAEHDLAAYLSLLKTDGTHILVGGSPVPFDLPAFALIMKRIKVGGSLVGGIKETQEMLDFCGQTGIVSEIELVKAGYAEKAWERMLKSDVKFRFVLDIKGSLNKETVVDI</sequence>
<organism evidence="7 8">
    <name type="scientific">Rhizoclosmatium globosum</name>
    <dbReference type="NCBI Taxonomy" id="329046"/>
    <lineage>
        <taxon>Eukaryota</taxon>
        <taxon>Fungi</taxon>
        <taxon>Fungi incertae sedis</taxon>
        <taxon>Chytridiomycota</taxon>
        <taxon>Chytridiomycota incertae sedis</taxon>
        <taxon>Chytridiomycetes</taxon>
        <taxon>Chytridiales</taxon>
        <taxon>Chytriomycetaceae</taxon>
        <taxon>Rhizoclosmatium</taxon>
    </lineage>
</organism>
<dbReference type="CDD" id="cd05283">
    <property type="entry name" value="CAD1"/>
    <property type="match status" value="1"/>
</dbReference>
<dbReference type="InterPro" id="IPR047109">
    <property type="entry name" value="CAD-like"/>
</dbReference>
<dbReference type="Pfam" id="PF00107">
    <property type="entry name" value="ADH_zinc_N"/>
    <property type="match status" value="1"/>
</dbReference>
<dbReference type="InterPro" id="IPR036291">
    <property type="entry name" value="NAD(P)-bd_dom_sf"/>
</dbReference>
<dbReference type="InterPro" id="IPR002328">
    <property type="entry name" value="ADH_Zn_CS"/>
</dbReference>
<protein>
    <submittedName>
        <fullName evidence="7">Alcohol dehydrogenase zinc-binding domain protein</fullName>
    </submittedName>
</protein>
<evidence type="ECO:0000256" key="3">
    <source>
        <dbReference type="ARBA" id="ARBA00022833"/>
    </source>
</evidence>
<keyword evidence="3 5" id="KW-0862">Zinc</keyword>
<dbReference type="EMBL" id="MCGO01000059">
    <property type="protein sequence ID" value="ORY36019.1"/>
    <property type="molecule type" value="Genomic_DNA"/>
</dbReference>
<dbReference type="Gene3D" id="3.90.180.10">
    <property type="entry name" value="Medium-chain alcohol dehydrogenases, catalytic domain"/>
    <property type="match status" value="1"/>
</dbReference>
<dbReference type="OrthoDB" id="1879366at2759"/>
<evidence type="ECO:0000259" key="6">
    <source>
        <dbReference type="SMART" id="SM00829"/>
    </source>
</evidence>
<gene>
    <name evidence="7" type="ORF">BCR33DRAFT_722487</name>
</gene>
<accession>A0A1Y2BMN0</accession>
<dbReference type="FunFam" id="3.40.50.720:FF:000022">
    <property type="entry name" value="Cinnamyl alcohol dehydrogenase"/>
    <property type="match status" value="1"/>
</dbReference>
<dbReference type="PANTHER" id="PTHR42683">
    <property type="entry name" value="ALDEHYDE REDUCTASE"/>
    <property type="match status" value="1"/>
</dbReference>
<comment type="similarity">
    <text evidence="5">Belongs to the zinc-containing alcohol dehydrogenase family.</text>
</comment>
<feature type="domain" description="Enoyl reductase (ER)" evidence="6">
    <location>
        <begin position="13"/>
        <end position="344"/>
    </location>
</feature>
<evidence type="ECO:0000313" key="8">
    <source>
        <dbReference type="Proteomes" id="UP000193642"/>
    </source>
</evidence>
<keyword evidence="2 5" id="KW-0479">Metal-binding</keyword>
<comment type="cofactor">
    <cofactor evidence="1 5">
        <name>Zn(2+)</name>
        <dbReference type="ChEBI" id="CHEBI:29105"/>
    </cofactor>
</comment>
<dbReference type="SUPFAM" id="SSF51735">
    <property type="entry name" value="NAD(P)-binding Rossmann-fold domains"/>
    <property type="match status" value="1"/>
</dbReference>
<dbReference type="InterPro" id="IPR013149">
    <property type="entry name" value="ADH-like_C"/>
</dbReference>
<dbReference type="Gene3D" id="3.40.50.720">
    <property type="entry name" value="NAD(P)-binding Rossmann-like Domain"/>
    <property type="match status" value="1"/>
</dbReference>
<evidence type="ECO:0000256" key="2">
    <source>
        <dbReference type="ARBA" id="ARBA00022723"/>
    </source>
</evidence>
<evidence type="ECO:0000256" key="5">
    <source>
        <dbReference type="RuleBase" id="RU361277"/>
    </source>
</evidence>
<dbReference type="Pfam" id="PF08240">
    <property type="entry name" value="ADH_N"/>
    <property type="match status" value="1"/>
</dbReference>
<reference evidence="7 8" key="1">
    <citation type="submission" date="2016-07" db="EMBL/GenBank/DDBJ databases">
        <title>Pervasive Adenine N6-methylation of Active Genes in Fungi.</title>
        <authorList>
            <consortium name="DOE Joint Genome Institute"/>
            <person name="Mondo S.J."/>
            <person name="Dannebaum R.O."/>
            <person name="Kuo R.C."/>
            <person name="Labutti K."/>
            <person name="Haridas S."/>
            <person name="Kuo A."/>
            <person name="Salamov A."/>
            <person name="Ahrendt S.R."/>
            <person name="Lipzen A."/>
            <person name="Sullivan W."/>
            <person name="Andreopoulos W.B."/>
            <person name="Clum A."/>
            <person name="Lindquist E."/>
            <person name="Daum C."/>
            <person name="Ramamoorthy G.K."/>
            <person name="Gryganskyi A."/>
            <person name="Culley D."/>
            <person name="Magnuson J.K."/>
            <person name="James T.Y."/>
            <person name="O'Malley M.A."/>
            <person name="Stajich J.E."/>
            <person name="Spatafora J.W."/>
            <person name="Visel A."/>
            <person name="Grigoriev I.V."/>
        </authorList>
    </citation>
    <scope>NUCLEOTIDE SEQUENCE [LARGE SCALE GENOMIC DNA]</scope>
    <source>
        <strain evidence="7 8">JEL800</strain>
    </source>
</reference>